<keyword evidence="3" id="KW-0808">Transferase</keyword>
<evidence type="ECO:0000256" key="8">
    <source>
        <dbReference type="ARBA" id="ARBA00023136"/>
    </source>
</evidence>
<dbReference type="GO" id="GO:0033188">
    <property type="term" value="F:sphingomyelin synthase activity"/>
    <property type="evidence" value="ECO:0007669"/>
    <property type="project" value="TreeGrafter"/>
</dbReference>
<name>A0A9Q0M829_BLOTA</name>
<evidence type="ECO:0000259" key="10">
    <source>
        <dbReference type="Pfam" id="PF14360"/>
    </source>
</evidence>
<feature type="transmembrane region" description="Helical" evidence="9">
    <location>
        <begin position="155"/>
        <end position="173"/>
    </location>
</feature>
<evidence type="ECO:0000256" key="5">
    <source>
        <dbReference type="ARBA" id="ARBA00022919"/>
    </source>
</evidence>
<comment type="caution">
    <text evidence="11">The sequence shown here is derived from an EMBL/GenBank/DDBJ whole genome shotgun (WGS) entry which is preliminary data.</text>
</comment>
<dbReference type="CDD" id="cd01610">
    <property type="entry name" value="PAP2_like"/>
    <property type="match status" value="1"/>
</dbReference>
<dbReference type="OMA" id="PREYAWP"/>
<keyword evidence="5" id="KW-0746">Sphingolipid metabolism</keyword>
<dbReference type="GO" id="GO:0006686">
    <property type="term" value="P:sphingomyelin biosynthetic process"/>
    <property type="evidence" value="ECO:0007669"/>
    <property type="project" value="TreeGrafter"/>
</dbReference>
<feature type="transmembrane region" description="Helical" evidence="9">
    <location>
        <begin position="257"/>
        <end position="278"/>
    </location>
</feature>
<dbReference type="GO" id="GO:0047493">
    <property type="term" value="F:ceramide cholinephosphotransferase activity"/>
    <property type="evidence" value="ECO:0007669"/>
    <property type="project" value="TreeGrafter"/>
</dbReference>
<feature type="domain" description="Sphingomyelin synthase-like" evidence="10">
    <location>
        <begin position="254"/>
        <end position="330"/>
    </location>
</feature>
<feature type="transmembrane region" description="Helical" evidence="9">
    <location>
        <begin position="106"/>
        <end position="127"/>
    </location>
</feature>
<dbReference type="GO" id="GO:0005789">
    <property type="term" value="C:endoplasmic reticulum membrane"/>
    <property type="evidence" value="ECO:0007669"/>
    <property type="project" value="TreeGrafter"/>
</dbReference>
<evidence type="ECO:0000256" key="2">
    <source>
        <dbReference type="ARBA" id="ARBA00005441"/>
    </source>
</evidence>
<keyword evidence="7" id="KW-0443">Lipid metabolism</keyword>
<evidence type="ECO:0000256" key="7">
    <source>
        <dbReference type="ARBA" id="ARBA00023098"/>
    </source>
</evidence>
<proteinExistence type="inferred from homology"/>
<feature type="transmembrane region" description="Helical" evidence="9">
    <location>
        <begin position="185"/>
        <end position="206"/>
    </location>
</feature>
<protein>
    <recommendedName>
        <fullName evidence="10">Sphingomyelin synthase-like domain-containing protein</fullName>
    </recommendedName>
</protein>
<accession>A0A9Q0M829</accession>
<evidence type="ECO:0000256" key="6">
    <source>
        <dbReference type="ARBA" id="ARBA00022989"/>
    </source>
</evidence>
<keyword evidence="12" id="KW-1185">Reference proteome</keyword>
<sequence length="385" mass="44962">MVSSTENKCHIEEVKRTKLYLKNQHHYIDHHMGAIDPRKNSAMNGKIKLVDDHPAVIKNQQGKFESPLNIDDDIIIETIPFNHSNLSNQSFSIEPYLTITASLPQLSIAALCLVISVLFNLTILAVIHERVPRSQPPLPDVAFSLLPKIDHALDISEYIILFMVTSTLTMSLLHYYRTFILRRLFFIMSILYLLRAISMAVTQVPIANQQYYCSPQLNNTETIQWNRMIEIIISRVSHMSLGMGLSVNGRHSFCGDYIFSGHTVMMVTTFLFMNEYWLKNRKNIIYRLLKYVYFLLVCIGILCILISRGHYMVDIIIAYYIATRVFMIYHCVCDNVTQMEEIKSTKRLKTIWWYNLFSYIENDTIKHRIDVENRFDLPNWSQSKR</sequence>
<feature type="transmembrane region" description="Helical" evidence="9">
    <location>
        <begin position="290"/>
        <end position="311"/>
    </location>
</feature>
<feature type="transmembrane region" description="Helical" evidence="9">
    <location>
        <begin position="317"/>
        <end position="337"/>
    </location>
</feature>
<dbReference type="InterPro" id="IPR025749">
    <property type="entry name" value="Sphingomyelin_synth-like_dom"/>
</dbReference>
<dbReference type="EMBL" id="JAPWDV010000002">
    <property type="protein sequence ID" value="KAJ6219302.1"/>
    <property type="molecule type" value="Genomic_DNA"/>
</dbReference>
<dbReference type="GO" id="GO:0046513">
    <property type="term" value="P:ceramide biosynthetic process"/>
    <property type="evidence" value="ECO:0007669"/>
    <property type="project" value="TreeGrafter"/>
</dbReference>
<dbReference type="PANTHER" id="PTHR21290">
    <property type="entry name" value="SPHINGOMYELIN SYNTHETASE"/>
    <property type="match status" value="1"/>
</dbReference>
<dbReference type="InterPro" id="IPR045221">
    <property type="entry name" value="Sphingomyelin_synth-like"/>
</dbReference>
<organism evidence="11 12">
    <name type="scientific">Blomia tropicalis</name>
    <name type="common">Mite</name>
    <dbReference type="NCBI Taxonomy" id="40697"/>
    <lineage>
        <taxon>Eukaryota</taxon>
        <taxon>Metazoa</taxon>
        <taxon>Ecdysozoa</taxon>
        <taxon>Arthropoda</taxon>
        <taxon>Chelicerata</taxon>
        <taxon>Arachnida</taxon>
        <taxon>Acari</taxon>
        <taxon>Acariformes</taxon>
        <taxon>Sarcoptiformes</taxon>
        <taxon>Astigmata</taxon>
        <taxon>Glycyphagoidea</taxon>
        <taxon>Echimyopodidae</taxon>
        <taxon>Blomia</taxon>
    </lineage>
</organism>
<reference evidence="11" key="1">
    <citation type="submission" date="2022-12" db="EMBL/GenBank/DDBJ databases">
        <title>Genome assemblies of Blomia tropicalis.</title>
        <authorList>
            <person name="Cui Y."/>
        </authorList>
    </citation>
    <scope>NUCLEOTIDE SEQUENCE</scope>
    <source>
        <tissue evidence="11">Adult mites</tissue>
    </source>
</reference>
<comment type="subcellular location">
    <subcellularLocation>
        <location evidence="1">Membrane</location>
        <topology evidence="1">Multi-pass membrane protein</topology>
    </subcellularLocation>
</comment>
<evidence type="ECO:0000313" key="12">
    <source>
        <dbReference type="Proteomes" id="UP001142055"/>
    </source>
</evidence>
<evidence type="ECO:0000256" key="3">
    <source>
        <dbReference type="ARBA" id="ARBA00022679"/>
    </source>
</evidence>
<evidence type="ECO:0000256" key="1">
    <source>
        <dbReference type="ARBA" id="ARBA00004141"/>
    </source>
</evidence>
<dbReference type="Proteomes" id="UP001142055">
    <property type="component" value="Chromosome 2"/>
</dbReference>
<evidence type="ECO:0000256" key="4">
    <source>
        <dbReference type="ARBA" id="ARBA00022692"/>
    </source>
</evidence>
<keyword evidence="6 9" id="KW-1133">Transmembrane helix</keyword>
<dbReference type="OrthoDB" id="422827at2759"/>
<keyword evidence="8 9" id="KW-0472">Membrane</keyword>
<dbReference type="PANTHER" id="PTHR21290:SF27">
    <property type="entry name" value="PHOSPHATIDYLCHOLINE:CERAMIDE CHOLINEPHOSPHOTRANSFERASE 1"/>
    <property type="match status" value="1"/>
</dbReference>
<dbReference type="Pfam" id="PF14360">
    <property type="entry name" value="PAP2_C"/>
    <property type="match status" value="1"/>
</dbReference>
<comment type="similarity">
    <text evidence="2">Belongs to the sphingomyelin synthase family.</text>
</comment>
<dbReference type="GO" id="GO:0000139">
    <property type="term" value="C:Golgi membrane"/>
    <property type="evidence" value="ECO:0007669"/>
    <property type="project" value="TreeGrafter"/>
</dbReference>
<evidence type="ECO:0000256" key="9">
    <source>
        <dbReference type="SAM" id="Phobius"/>
    </source>
</evidence>
<evidence type="ECO:0000313" key="11">
    <source>
        <dbReference type="EMBL" id="KAJ6219302.1"/>
    </source>
</evidence>
<dbReference type="AlphaFoldDB" id="A0A9Q0M829"/>
<dbReference type="GO" id="GO:0005886">
    <property type="term" value="C:plasma membrane"/>
    <property type="evidence" value="ECO:0007669"/>
    <property type="project" value="TreeGrafter"/>
</dbReference>
<gene>
    <name evidence="11" type="ORF">RDWZM_005114</name>
</gene>
<keyword evidence="4 9" id="KW-0812">Transmembrane</keyword>